<dbReference type="EMBL" id="LBWB01000016">
    <property type="protein sequence ID" value="KKR00147.1"/>
    <property type="molecule type" value="Genomic_DNA"/>
</dbReference>
<gene>
    <name evidence="1" type="ORF">UT24_C0016G0036</name>
</gene>
<name>A0A0G0QEL8_9BACT</name>
<reference evidence="1 2" key="1">
    <citation type="journal article" date="2015" name="Nature">
        <title>rRNA introns, odd ribosomes, and small enigmatic genomes across a large radiation of phyla.</title>
        <authorList>
            <person name="Brown C.T."/>
            <person name="Hug L.A."/>
            <person name="Thomas B.C."/>
            <person name="Sharon I."/>
            <person name="Castelle C.J."/>
            <person name="Singh A."/>
            <person name="Wilkins M.J."/>
            <person name="Williams K.H."/>
            <person name="Banfield J.F."/>
        </authorList>
    </citation>
    <scope>NUCLEOTIDE SEQUENCE [LARGE SCALE GENOMIC DNA]</scope>
</reference>
<sequence>MKYRKINSNFWEDGYILGLSNEEKLLFLYLFTNSKVNMVGIYELPDVIICSSLGASIEQLSIMKEKLQKDNKYAFYKGWVFVNNFSEHNHFSTVTNVLETYLKDFNAIPQEILNYFFHTLKLDYIPTIKNKKGNEVIVIDMDIVIVKDTRGYTRTEPYKRIGARTIEERVNPDDVPI</sequence>
<organism evidence="1 2">
    <name type="scientific">Candidatus Woesebacteria bacterium GW2011_GWB1_39_12</name>
    <dbReference type="NCBI Taxonomy" id="1618574"/>
    <lineage>
        <taxon>Bacteria</taxon>
        <taxon>Candidatus Woeseibacteriota</taxon>
    </lineage>
</organism>
<protein>
    <submittedName>
        <fullName evidence="1">Phage replication protein</fullName>
    </submittedName>
</protein>
<accession>A0A0G0QEL8</accession>
<proteinExistence type="predicted"/>
<dbReference type="STRING" id="1618574.UT24_C0016G0036"/>
<comment type="caution">
    <text evidence="1">The sequence shown here is derived from an EMBL/GenBank/DDBJ whole genome shotgun (WGS) entry which is preliminary data.</text>
</comment>
<dbReference type="Proteomes" id="UP000033881">
    <property type="component" value="Unassembled WGS sequence"/>
</dbReference>
<dbReference type="AlphaFoldDB" id="A0A0G0QEL8"/>
<evidence type="ECO:0000313" key="2">
    <source>
        <dbReference type="Proteomes" id="UP000033881"/>
    </source>
</evidence>
<evidence type="ECO:0000313" key="1">
    <source>
        <dbReference type="EMBL" id="KKR00147.1"/>
    </source>
</evidence>